<protein>
    <recommendedName>
        <fullName evidence="1">non-specific serine/threonine protein kinase</fullName>
        <ecNumber evidence="1">2.7.11.1</ecNumber>
    </recommendedName>
</protein>
<dbReference type="InterPro" id="IPR000719">
    <property type="entry name" value="Prot_kinase_dom"/>
</dbReference>
<dbReference type="VEuPathDB" id="AmoebaDB:NF0077480"/>
<dbReference type="InterPro" id="IPR016255">
    <property type="entry name" value="Gcn2"/>
</dbReference>
<feature type="compositionally biased region" description="Low complexity" evidence="14">
    <location>
        <begin position="425"/>
        <end position="438"/>
    </location>
</feature>
<comment type="catalytic activity">
    <reaction evidence="9">
        <text>L-seryl-[protein] + ATP = O-phospho-L-seryl-[protein] + ADP + H(+)</text>
        <dbReference type="Rhea" id="RHEA:17989"/>
        <dbReference type="Rhea" id="RHEA-COMP:9863"/>
        <dbReference type="Rhea" id="RHEA-COMP:11604"/>
        <dbReference type="ChEBI" id="CHEBI:15378"/>
        <dbReference type="ChEBI" id="CHEBI:29999"/>
        <dbReference type="ChEBI" id="CHEBI:30616"/>
        <dbReference type="ChEBI" id="CHEBI:83421"/>
        <dbReference type="ChEBI" id="CHEBI:456216"/>
        <dbReference type="EC" id="2.7.11.1"/>
    </reaction>
</comment>
<dbReference type="Pfam" id="PF12745">
    <property type="entry name" value="HGTP_anticodon2"/>
    <property type="match status" value="1"/>
</dbReference>
<feature type="domain" description="Protein kinase" evidence="15">
    <location>
        <begin position="569"/>
        <end position="887"/>
    </location>
</feature>
<dbReference type="SUPFAM" id="SSF56112">
    <property type="entry name" value="Protein kinase-like (PK-like)"/>
    <property type="match status" value="1"/>
</dbReference>
<feature type="compositionally biased region" description="Polar residues" evidence="14">
    <location>
        <begin position="301"/>
        <end position="313"/>
    </location>
</feature>
<feature type="active site" description="Proton acceptor" evidence="10">
    <location>
        <position position="738"/>
    </location>
</feature>
<evidence type="ECO:0000256" key="7">
    <source>
        <dbReference type="ARBA" id="ARBA00037982"/>
    </source>
</evidence>
<dbReference type="PROSITE" id="PS50011">
    <property type="entry name" value="PROTEIN_KINASE_DOM"/>
    <property type="match status" value="1"/>
</dbReference>
<dbReference type="GO" id="GO:0005524">
    <property type="term" value="F:ATP binding"/>
    <property type="evidence" value="ECO:0007669"/>
    <property type="project" value="UniProtKB-UniRule"/>
</dbReference>
<keyword evidence="6 11" id="KW-0067">ATP-binding</keyword>
<dbReference type="PROSITE" id="PS50908">
    <property type="entry name" value="RWD"/>
    <property type="match status" value="1"/>
</dbReference>
<gene>
    <name evidence="17" type="ORF">FDP41_008947</name>
</gene>
<sequence length="1482" mass="170878">MPNKNKKKSLPSSMTATSSSNTQSQQQHQPEDVVASASSRNIHEELRNELFSEVIVYPDSLSFYYVNEPNVNQQPSISYKEALQKPSETKIIKKPLLEEFTIDDPLKIDCTRKIMIIFFFKTKEHNMMVNSDILPGGEEEDDKESTNQPLIAEASITLKIILPVGYPILPPEVTIENAIGMSKESVKQLYDKIISKCNEGKGFQLLHEIITTCTDGVKEYVERLEQDYYNEKRRAIEEKEKRQKLNKQKEQEIIDMGAKRKQMIKEQKTRKLEHKLKLMMDESPTPISKVTEEIFEYQKSMHGQSSSSPVSKFTSHDHEEEEEEKDEYLNYSEEDDESHSEEEEDSEEEEEEEKPKNRNFFKRAVLVDSDEEESDASEEEEEEEEEELVLEEEEEEDDSKKKKTQKKPSHRSSPISIREEKESSDSSQSGTSPGVVSSSPAKNFINFYLDAKKKKEDARLEELTEDNQQRTQMLLVHLIKIFCNRLSKDQKHAFTELTEQLMKIGVLSPSMEKYISNFTEFKEQFRNLFNEQIKTASESAVEPFSFFWREPSDQVDSSSLSLSRYKTDFEELERLGEGGFGMVTKVKNQLDQRIYAIKKIKFQSRDEKEEKIILREVNLLSRLNHSYIVRYFNAWREENNETIENEMFESNSDETEYYNFDSVSEMTEPKTKTELKSTNAFTKNVPTRILYIQMEYCQETLREVIDKTSLTRDEAWRYLRQTVEALNYLHKNDIIHRDLKPSNLFISVDRTIKVGDFGLSVAVRGKSHYYRHHRGQSEFSLSQSNSSELSTGVGTALYSAPEILTSPHYSSKVDIYSLGIIFFEMLHPRFSTGSERLVVISKLRETGKVPPSFPAVYEKEKEIIEWMLNEDPEKRPTAEQLLGSEYMPISTTEEKLSILFNRKEKDLSISNEFNLAKVYNREKAILTLQSIFHLHAAVQFDVEIYFPNSDQLDGMIQEKDSYPVMFKSGKLMNIAKDGAITLARYLARLPNDREIKFLKRYSFQNVVKQSDKSGFTMSQVCSVDIVGSRFGLITDAEIIKILSRIAKVFVPKHGRWVLRINHTGVIYSILDYCGVPKREYEELCRFVSKRKKCNYTWNQPVPEGKPILKDLFRLRGAVDVTRQKLANIFTNIGAREALNDISTLLNNISIWGIDKSNVKIEFDTSLTNDYQRYSGVIFQFGIQKGDDYIAIMNGGRYDKMVTHFTLFDKTPQYVVGANIKLEKLFRHTLLVDTKQTTELTTSEEEEPIIPHFDSGVPQVLVYSENKGIKEERMRVADMLWEAGIKTDLTYDDNTDYEYVKTYCKQHKVKYIVVTKSNLISKNLVRIRLSTNQDSESGIKKAKVYEIDKKNLVAYITSEGKQKKPTTPSASSSTIQPSSPLDTIPENHVVFLQPKNKAKHQSTASIAVKKCSQQVKSLLEDSVVLISLTLTSQDVKKIANTTHRPPSGGTTEADILAKYVKDHDTNIFIYTSKDDKVTTILKK</sequence>
<evidence type="ECO:0000256" key="4">
    <source>
        <dbReference type="ARBA" id="ARBA00022741"/>
    </source>
</evidence>
<dbReference type="InterPro" id="IPR024435">
    <property type="entry name" value="HisRS-related_dom"/>
</dbReference>
<dbReference type="OMA" id="WREENNE"/>
<keyword evidence="3" id="KW-0808">Transferase</keyword>
<dbReference type="GO" id="GO:0005634">
    <property type="term" value="C:nucleus"/>
    <property type="evidence" value="ECO:0007669"/>
    <property type="project" value="TreeGrafter"/>
</dbReference>
<dbReference type="PANTHER" id="PTHR11042">
    <property type="entry name" value="EUKARYOTIC TRANSLATION INITIATION FACTOR 2-ALPHA KINASE EIF2-ALPHA KINASE -RELATED"/>
    <property type="match status" value="1"/>
</dbReference>
<dbReference type="InterPro" id="IPR045864">
    <property type="entry name" value="aa-tRNA-synth_II/BPL/LPL"/>
</dbReference>
<feature type="compositionally biased region" description="Low complexity" evidence="14">
    <location>
        <begin position="10"/>
        <end position="28"/>
    </location>
</feature>
<dbReference type="InterPro" id="IPR006575">
    <property type="entry name" value="RWD_dom"/>
</dbReference>
<dbReference type="InterPro" id="IPR017441">
    <property type="entry name" value="Protein_kinase_ATP_BS"/>
</dbReference>
<dbReference type="InterPro" id="IPR050339">
    <property type="entry name" value="CC_SR_Kinase"/>
</dbReference>
<feature type="domain" description="RWD" evidence="16">
    <location>
        <begin position="87"/>
        <end position="220"/>
    </location>
</feature>
<feature type="binding site" evidence="11">
    <location>
        <position position="598"/>
    </location>
    <ligand>
        <name>ATP</name>
        <dbReference type="ChEBI" id="CHEBI:30616"/>
    </ligand>
</feature>
<keyword evidence="2" id="KW-0723">Serine/threonine-protein kinase</keyword>
<keyword evidence="4 11" id="KW-0547">Nucleotide-binding</keyword>
<dbReference type="Proteomes" id="UP000444721">
    <property type="component" value="Unassembled WGS sequence"/>
</dbReference>
<evidence type="ECO:0000256" key="14">
    <source>
        <dbReference type="SAM" id="MobiDB-lite"/>
    </source>
</evidence>
<dbReference type="VEuPathDB" id="AmoebaDB:NF0077470"/>
<feature type="compositionally biased region" description="Low complexity" evidence="14">
    <location>
        <begin position="1364"/>
        <end position="1379"/>
    </location>
</feature>
<feature type="region of interest" description="Disordered" evidence="14">
    <location>
        <begin position="1"/>
        <end position="38"/>
    </location>
</feature>
<dbReference type="Gene3D" id="3.40.50.800">
    <property type="entry name" value="Anticodon-binding domain"/>
    <property type="match status" value="1"/>
</dbReference>
<evidence type="ECO:0000256" key="3">
    <source>
        <dbReference type="ARBA" id="ARBA00022679"/>
    </source>
</evidence>
<dbReference type="InterPro" id="IPR016135">
    <property type="entry name" value="UBQ-conjugating_enzyme/RWD"/>
</dbReference>
<dbReference type="VEuPathDB" id="AmoebaDB:FDP41_008947"/>
<feature type="compositionally biased region" description="Acidic residues" evidence="14">
    <location>
        <begin position="319"/>
        <end position="352"/>
    </location>
</feature>
<evidence type="ECO:0000313" key="18">
    <source>
        <dbReference type="Proteomes" id="UP000444721"/>
    </source>
</evidence>
<dbReference type="GO" id="GO:0004694">
    <property type="term" value="F:eukaryotic translation initiation factor 2alpha kinase activity"/>
    <property type="evidence" value="ECO:0007669"/>
    <property type="project" value="InterPro"/>
</dbReference>
<feature type="coiled-coil region" evidence="13">
    <location>
        <begin position="221"/>
        <end position="252"/>
    </location>
</feature>
<dbReference type="Pfam" id="PF05773">
    <property type="entry name" value="RWD"/>
    <property type="match status" value="1"/>
</dbReference>
<dbReference type="EMBL" id="VFQX01000066">
    <property type="protein sequence ID" value="KAF0972698.1"/>
    <property type="molecule type" value="Genomic_DNA"/>
</dbReference>
<reference evidence="17 18" key="1">
    <citation type="journal article" date="2019" name="Sci. Rep.">
        <title>Nanopore sequencing improves the draft genome of the human pathogenic amoeba Naegleria fowleri.</title>
        <authorList>
            <person name="Liechti N."/>
            <person name="Schurch N."/>
            <person name="Bruggmann R."/>
            <person name="Wittwer M."/>
        </authorList>
    </citation>
    <scope>NUCLEOTIDE SEQUENCE [LARGE SCALE GENOMIC DNA]</scope>
    <source>
        <strain evidence="17 18">ATCC 30894</strain>
    </source>
</reference>
<evidence type="ECO:0000256" key="8">
    <source>
        <dbReference type="ARBA" id="ARBA00047899"/>
    </source>
</evidence>
<proteinExistence type="inferred from homology"/>
<dbReference type="OrthoDB" id="6778822at2759"/>
<keyword evidence="5" id="KW-0418">Kinase</keyword>
<dbReference type="RefSeq" id="XP_044557412.1">
    <property type="nucleotide sequence ID" value="XM_044712853.1"/>
</dbReference>
<dbReference type="PANTHER" id="PTHR11042:SF136">
    <property type="entry name" value="EIF-2-ALPHA KINASE GCN2"/>
    <property type="match status" value="1"/>
</dbReference>
<dbReference type="EC" id="2.7.11.1" evidence="1"/>
<feature type="compositionally biased region" description="Basic residues" evidence="14">
    <location>
        <begin position="401"/>
        <end position="410"/>
    </location>
</feature>
<feature type="compositionally biased region" description="Acidic residues" evidence="14">
    <location>
        <begin position="368"/>
        <end position="397"/>
    </location>
</feature>
<feature type="region of interest" description="Disordered" evidence="14">
    <location>
        <begin position="299"/>
        <end position="438"/>
    </location>
</feature>
<dbReference type="GO" id="GO:0000077">
    <property type="term" value="P:DNA damage checkpoint signaling"/>
    <property type="evidence" value="ECO:0007669"/>
    <property type="project" value="InterPro"/>
</dbReference>
<dbReference type="Gene3D" id="1.10.510.10">
    <property type="entry name" value="Transferase(Phosphotransferase) domain 1"/>
    <property type="match status" value="1"/>
</dbReference>
<evidence type="ECO:0000256" key="9">
    <source>
        <dbReference type="ARBA" id="ARBA00048679"/>
    </source>
</evidence>
<dbReference type="GeneID" id="68116164"/>
<feature type="binding site" evidence="12">
    <location>
        <position position="599"/>
    </location>
    <ligand>
        <name>ATP</name>
        <dbReference type="ChEBI" id="CHEBI:30616"/>
    </ligand>
</feature>
<dbReference type="Gene3D" id="3.10.110.10">
    <property type="entry name" value="Ubiquitin Conjugating Enzyme"/>
    <property type="match status" value="1"/>
</dbReference>
<evidence type="ECO:0000259" key="15">
    <source>
        <dbReference type="PROSITE" id="PS50011"/>
    </source>
</evidence>
<evidence type="ECO:0000256" key="12">
    <source>
        <dbReference type="PROSITE-ProRule" id="PRU10141"/>
    </source>
</evidence>
<organism evidence="17 18">
    <name type="scientific">Naegleria fowleri</name>
    <name type="common">Brain eating amoeba</name>
    <dbReference type="NCBI Taxonomy" id="5763"/>
    <lineage>
        <taxon>Eukaryota</taxon>
        <taxon>Discoba</taxon>
        <taxon>Heterolobosea</taxon>
        <taxon>Tetramitia</taxon>
        <taxon>Eutetramitia</taxon>
        <taxon>Vahlkampfiidae</taxon>
        <taxon>Naegleria</taxon>
    </lineage>
</organism>
<dbReference type="SUPFAM" id="SSF54495">
    <property type="entry name" value="UBC-like"/>
    <property type="match status" value="1"/>
</dbReference>
<dbReference type="InterPro" id="IPR036621">
    <property type="entry name" value="Anticodon-bd_dom_sf"/>
</dbReference>
<dbReference type="InterPro" id="IPR011009">
    <property type="entry name" value="Kinase-like_dom_sf"/>
</dbReference>
<dbReference type="SMART" id="SM00220">
    <property type="entry name" value="S_TKc"/>
    <property type="match status" value="1"/>
</dbReference>
<dbReference type="Pfam" id="PF13393">
    <property type="entry name" value="tRNA-synt_His"/>
    <property type="match status" value="1"/>
</dbReference>
<dbReference type="GO" id="GO:0005829">
    <property type="term" value="C:cytosol"/>
    <property type="evidence" value="ECO:0007669"/>
    <property type="project" value="TreeGrafter"/>
</dbReference>
<evidence type="ECO:0000256" key="1">
    <source>
        <dbReference type="ARBA" id="ARBA00012513"/>
    </source>
</evidence>
<comment type="catalytic activity">
    <reaction evidence="8">
        <text>L-threonyl-[protein] + ATP = O-phospho-L-threonyl-[protein] + ADP + H(+)</text>
        <dbReference type="Rhea" id="RHEA:46608"/>
        <dbReference type="Rhea" id="RHEA-COMP:11060"/>
        <dbReference type="Rhea" id="RHEA-COMP:11605"/>
        <dbReference type="ChEBI" id="CHEBI:15378"/>
        <dbReference type="ChEBI" id="CHEBI:30013"/>
        <dbReference type="ChEBI" id="CHEBI:30616"/>
        <dbReference type="ChEBI" id="CHEBI:61977"/>
        <dbReference type="ChEBI" id="CHEBI:456216"/>
        <dbReference type="EC" id="2.7.11.1"/>
    </reaction>
</comment>
<dbReference type="GO" id="GO:0017148">
    <property type="term" value="P:negative regulation of translation"/>
    <property type="evidence" value="ECO:0007669"/>
    <property type="project" value="UniProtKB-KW"/>
</dbReference>
<comment type="similarity">
    <text evidence="7">Belongs to the protein kinase superfamily. Ser/Thr protein kinase family. GCN2 subfamily.</text>
</comment>
<dbReference type="InterPro" id="IPR041715">
    <property type="entry name" value="HisRS-like_core"/>
</dbReference>
<dbReference type="PROSITE" id="PS00107">
    <property type="entry name" value="PROTEIN_KINASE_ATP"/>
    <property type="match status" value="1"/>
</dbReference>
<evidence type="ECO:0000259" key="16">
    <source>
        <dbReference type="PROSITE" id="PS50908"/>
    </source>
</evidence>
<evidence type="ECO:0000256" key="6">
    <source>
        <dbReference type="ARBA" id="ARBA00022840"/>
    </source>
</evidence>
<evidence type="ECO:0000256" key="13">
    <source>
        <dbReference type="SAM" id="Coils"/>
    </source>
</evidence>
<dbReference type="Gene3D" id="3.30.930.10">
    <property type="entry name" value="Bira Bifunctional Protein, Domain 2"/>
    <property type="match status" value="1"/>
</dbReference>
<feature type="region of interest" description="Disordered" evidence="14">
    <location>
        <begin position="1357"/>
        <end position="1381"/>
    </location>
</feature>
<keyword evidence="13" id="KW-0175">Coiled coil</keyword>
<evidence type="ECO:0000313" key="17">
    <source>
        <dbReference type="EMBL" id="KAF0972698.1"/>
    </source>
</evidence>
<evidence type="ECO:0000256" key="10">
    <source>
        <dbReference type="PIRSR" id="PIRSR000660-1"/>
    </source>
</evidence>
<dbReference type="PIRSF" id="PIRSF000660">
    <property type="entry name" value="Ser/Thr_PK_GCN2"/>
    <property type="match status" value="1"/>
</dbReference>
<comment type="caution">
    <text evidence="17">The sequence shown here is derived from an EMBL/GenBank/DDBJ whole genome shotgun (WGS) entry which is preliminary data.</text>
</comment>
<dbReference type="Gene3D" id="3.30.200.20">
    <property type="entry name" value="Phosphorylase Kinase, domain 1"/>
    <property type="match status" value="1"/>
</dbReference>
<accession>A0A6A5BFE8</accession>
<dbReference type="SUPFAM" id="SSF55681">
    <property type="entry name" value="Class II aaRS and biotin synthetases"/>
    <property type="match status" value="1"/>
</dbReference>
<evidence type="ECO:0000256" key="2">
    <source>
        <dbReference type="ARBA" id="ARBA00022527"/>
    </source>
</evidence>
<dbReference type="PROSITE" id="PS00108">
    <property type="entry name" value="PROTEIN_KINASE_ST"/>
    <property type="match status" value="1"/>
</dbReference>
<dbReference type="InterPro" id="IPR008271">
    <property type="entry name" value="Ser/Thr_kinase_AS"/>
</dbReference>
<dbReference type="VEuPathDB" id="AmoebaDB:NfTy_047470"/>
<evidence type="ECO:0000256" key="5">
    <source>
        <dbReference type="ARBA" id="ARBA00022777"/>
    </source>
</evidence>
<name>A0A6A5BFE8_NAEFO</name>
<dbReference type="Pfam" id="PF00069">
    <property type="entry name" value="Pkinase"/>
    <property type="match status" value="1"/>
</dbReference>
<feature type="binding site" evidence="11">
    <location>
        <begin position="575"/>
        <end position="583"/>
    </location>
    <ligand>
        <name>ATP</name>
        <dbReference type="ChEBI" id="CHEBI:30616"/>
    </ligand>
</feature>
<keyword evidence="18" id="KW-1185">Reference proteome</keyword>
<dbReference type="CDD" id="cd14046">
    <property type="entry name" value="STKc_EIF2AK4_GCN2_rpt2"/>
    <property type="match status" value="1"/>
</dbReference>
<evidence type="ECO:0000256" key="11">
    <source>
        <dbReference type="PIRSR" id="PIRSR000660-2"/>
    </source>
</evidence>